<dbReference type="KEGG" id="bid:Bind_0570"/>
<evidence type="ECO:0000256" key="1">
    <source>
        <dbReference type="ARBA" id="ARBA00022729"/>
    </source>
</evidence>
<evidence type="ECO:0000259" key="3">
    <source>
        <dbReference type="Pfam" id="PF03968"/>
    </source>
</evidence>
<evidence type="ECO:0000313" key="4">
    <source>
        <dbReference type="EMBL" id="ACB94222.1"/>
    </source>
</evidence>
<feature type="region of interest" description="Disordered" evidence="2">
    <location>
        <begin position="36"/>
        <end position="61"/>
    </location>
</feature>
<dbReference type="RefSeq" id="WP_012383580.1">
    <property type="nucleotide sequence ID" value="NC_010581.1"/>
</dbReference>
<dbReference type="EMBL" id="CP001016">
    <property type="protein sequence ID" value="ACB94222.1"/>
    <property type="molecule type" value="Genomic_DNA"/>
</dbReference>
<dbReference type="STRING" id="395963.Bind_0570"/>
<sequence>MSPIALLRHAWWRPALIGLFFLQMGLSPTSLAAKPPVAAKPAAPAPADPSAGRVLPGGNGHQPVNIEATKLDYFDKEQKLIYTGNVVATQGETILKTSTLIIYLVPKGSTANSAGGTGSDQVRRMEAPNAVVMISKDQVGTGDSGVYEKAENKVTLNGNVTLTQGPNVTKGDKLVYDLHTSQAVVIGHVRSLFLPSDSKSAEAPAKPAAPKP</sequence>
<evidence type="ECO:0000313" key="5">
    <source>
        <dbReference type="Proteomes" id="UP000001695"/>
    </source>
</evidence>
<dbReference type="InterPro" id="IPR052037">
    <property type="entry name" value="LPS_export_LptA"/>
</dbReference>
<evidence type="ECO:0000256" key="2">
    <source>
        <dbReference type="SAM" id="MobiDB-lite"/>
    </source>
</evidence>
<keyword evidence="5" id="KW-1185">Reference proteome</keyword>
<reference evidence="5" key="1">
    <citation type="submission" date="2008-03" db="EMBL/GenBank/DDBJ databases">
        <title>Complete sequence of chromosome of Beijerinckia indica subsp. indica ATCC 9039.</title>
        <authorList>
            <consortium name="US DOE Joint Genome Institute"/>
            <person name="Copeland A."/>
            <person name="Lucas S."/>
            <person name="Lapidus A."/>
            <person name="Glavina del Rio T."/>
            <person name="Dalin E."/>
            <person name="Tice H."/>
            <person name="Bruce D."/>
            <person name="Goodwin L."/>
            <person name="Pitluck S."/>
            <person name="LaButti K."/>
            <person name="Schmutz J."/>
            <person name="Larimer F."/>
            <person name="Land M."/>
            <person name="Hauser L."/>
            <person name="Kyrpides N."/>
            <person name="Mikhailova N."/>
            <person name="Dunfield P.F."/>
            <person name="Dedysh S.N."/>
            <person name="Liesack W."/>
            <person name="Saw J.H."/>
            <person name="Alam M."/>
            <person name="Chen Y."/>
            <person name="Murrell J.C."/>
            <person name="Richardson P."/>
        </authorList>
    </citation>
    <scope>NUCLEOTIDE SEQUENCE [LARGE SCALE GENOMIC DNA]</scope>
    <source>
        <strain evidence="5">ATCC 9039 / DSM 1715 / NCIMB 8712</strain>
    </source>
</reference>
<feature type="domain" description="Organic solvent tolerance-like N-terminal" evidence="3">
    <location>
        <begin position="65"/>
        <end position="180"/>
    </location>
</feature>
<accession>B2IFL1</accession>
<dbReference type="Pfam" id="PF03968">
    <property type="entry name" value="LptD_N"/>
    <property type="match status" value="1"/>
</dbReference>
<dbReference type="HOGENOM" id="CLU_095993_0_0_5"/>
<dbReference type="InterPro" id="IPR005653">
    <property type="entry name" value="OstA-like_N"/>
</dbReference>
<dbReference type="GO" id="GO:0030288">
    <property type="term" value="C:outer membrane-bounded periplasmic space"/>
    <property type="evidence" value="ECO:0007669"/>
    <property type="project" value="TreeGrafter"/>
</dbReference>
<dbReference type="GO" id="GO:0017089">
    <property type="term" value="F:glycolipid transfer activity"/>
    <property type="evidence" value="ECO:0007669"/>
    <property type="project" value="TreeGrafter"/>
</dbReference>
<dbReference type="PANTHER" id="PTHR36504:SF1">
    <property type="entry name" value="LIPOPOLYSACCHARIDE EXPORT SYSTEM PROTEIN LPTA"/>
    <property type="match status" value="1"/>
</dbReference>
<dbReference type="Proteomes" id="UP000001695">
    <property type="component" value="Chromosome"/>
</dbReference>
<dbReference type="GO" id="GO:0015920">
    <property type="term" value="P:lipopolysaccharide transport"/>
    <property type="evidence" value="ECO:0007669"/>
    <property type="project" value="TreeGrafter"/>
</dbReference>
<organism evidence="4 5">
    <name type="scientific">Beijerinckia indica subsp. indica (strain ATCC 9039 / DSM 1715 / NCIMB 8712)</name>
    <dbReference type="NCBI Taxonomy" id="395963"/>
    <lineage>
        <taxon>Bacteria</taxon>
        <taxon>Pseudomonadati</taxon>
        <taxon>Pseudomonadota</taxon>
        <taxon>Alphaproteobacteria</taxon>
        <taxon>Hyphomicrobiales</taxon>
        <taxon>Beijerinckiaceae</taxon>
        <taxon>Beijerinckia</taxon>
    </lineage>
</organism>
<dbReference type="GO" id="GO:0009279">
    <property type="term" value="C:cell outer membrane"/>
    <property type="evidence" value="ECO:0007669"/>
    <property type="project" value="TreeGrafter"/>
</dbReference>
<dbReference type="eggNOG" id="COG1934">
    <property type="taxonomic scope" value="Bacteria"/>
</dbReference>
<gene>
    <name evidence="4" type="ordered locus">Bind_0570</name>
</gene>
<protein>
    <submittedName>
        <fullName evidence="4">OstA family protein</fullName>
    </submittedName>
</protein>
<dbReference type="PANTHER" id="PTHR36504">
    <property type="entry name" value="LIPOPOLYSACCHARIDE EXPORT SYSTEM PROTEIN LPTA"/>
    <property type="match status" value="1"/>
</dbReference>
<proteinExistence type="predicted"/>
<dbReference type="Gene3D" id="2.60.450.10">
    <property type="entry name" value="Lipopolysaccharide (LPS) transport protein A like domain"/>
    <property type="match status" value="1"/>
</dbReference>
<name>B2IFL1_BEII9</name>
<reference evidence="4 5" key="2">
    <citation type="journal article" date="2010" name="J. Bacteriol.">
        <title>Complete genome sequence of Beijerinckia indica subsp. indica.</title>
        <authorList>
            <person name="Tamas I."/>
            <person name="Dedysh S.N."/>
            <person name="Liesack W."/>
            <person name="Stott M.B."/>
            <person name="Alam M."/>
            <person name="Murrell J.C."/>
            <person name="Dunfield P.F."/>
        </authorList>
    </citation>
    <scope>NUCLEOTIDE SEQUENCE [LARGE SCALE GENOMIC DNA]</scope>
    <source>
        <strain evidence="5">ATCC 9039 / DSM 1715 / NCIMB 8712</strain>
    </source>
</reference>
<dbReference type="AlphaFoldDB" id="B2IFL1"/>
<keyword evidence="1" id="KW-0732">Signal</keyword>